<feature type="transmembrane region" description="Helical" evidence="1">
    <location>
        <begin position="15"/>
        <end position="39"/>
    </location>
</feature>
<keyword evidence="1" id="KW-0472">Membrane</keyword>
<accession>A0AAW0ZF74</accession>
<dbReference type="Proteomes" id="UP001432146">
    <property type="component" value="Unassembled WGS sequence"/>
</dbReference>
<gene>
    <name evidence="2" type="ORF">QLX08_009744</name>
</gene>
<evidence type="ECO:0000256" key="1">
    <source>
        <dbReference type="SAM" id="Phobius"/>
    </source>
</evidence>
<keyword evidence="1" id="KW-1133">Transmembrane helix</keyword>
<dbReference type="AlphaFoldDB" id="A0AAW0ZF74"/>
<keyword evidence="3" id="KW-1185">Reference proteome</keyword>
<sequence>MGLVNAVYNWPSVKALYFTVFSMNLAGLLALVLAIVWAVRFERGFGDYLNLITPG</sequence>
<name>A0AAW0ZF74_9HYME</name>
<dbReference type="EMBL" id="JAWNGG020000221">
    <property type="protein sequence ID" value="KAK9296185.1"/>
    <property type="molecule type" value="Genomic_DNA"/>
</dbReference>
<organism evidence="2 3">
    <name type="scientific">Tetragonisca angustula</name>
    <dbReference type="NCBI Taxonomy" id="166442"/>
    <lineage>
        <taxon>Eukaryota</taxon>
        <taxon>Metazoa</taxon>
        <taxon>Ecdysozoa</taxon>
        <taxon>Arthropoda</taxon>
        <taxon>Hexapoda</taxon>
        <taxon>Insecta</taxon>
        <taxon>Pterygota</taxon>
        <taxon>Neoptera</taxon>
        <taxon>Endopterygota</taxon>
        <taxon>Hymenoptera</taxon>
        <taxon>Apocrita</taxon>
        <taxon>Aculeata</taxon>
        <taxon>Apoidea</taxon>
        <taxon>Anthophila</taxon>
        <taxon>Apidae</taxon>
        <taxon>Tetragonisca</taxon>
    </lineage>
</organism>
<keyword evidence="1" id="KW-0812">Transmembrane</keyword>
<protein>
    <submittedName>
        <fullName evidence="2">Uncharacterized protein</fullName>
    </submittedName>
</protein>
<evidence type="ECO:0000313" key="2">
    <source>
        <dbReference type="EMBL" id="KAK9296185.1"/>
    </source>
</evidence>
<evidence type="ECO:0000313" key="3">
    <source>
        <dbReference type="Proteomes" id="UP001432146"/>
    </source>
</evidence>
<comment type="caution">
    <text evidence="2">The sequence shown here is derived from an EMBL/GenBank/DDBJ whole genome shotgun (WGS) entry which is preliminary data.</text>
</comment>
<reference evidence="2 3" key="1">
    <citation type="submission" date="2024-05" db="EMBL/GenBank/DDBJ databases">
        <title>The nuclear and mitochondrial genome assemblies of Tetragonisca angustula (Apidae: Meliponini), a tiny yet remarkable pollinator in the Neotropics.</title>
        <authorList>
            <person name="Ferrari R."/>
            <person name="Ricardo P.C."/>
            <person name="Dias F.C."/>
            <person name="Araujo N.S."/>
            <person name="Soares D.O."/>
            <person name="Zhou Q.-S."/>
            <person name="Zhu C.-D."/>
            <person name="Coutinho L."/>
            <person name="Airas M.C."/>
            <person name="Batista T.M."/>
        </authorList>
    </citation>
    <scope>NUCLEOTIDE SEQUENCE [LARGE SCALE GENOMIC DNA]</scope>
    <source>
        <strain evidence="2">ASF017062</strain>
        <tissue evidence="2">Abdomen</tissue>
    </source>
</reference>
<proteinExistence type="predicted"/>